<reference evidence="2" key="2">
    <citation type="submission" date="2019-06" db="EMBL/GenBank/DDBJ databases">
        <title>Genomics analysis of Aphanomyces spp. identifies a new class of oomycete effector associated with host adaptation.</title>
        <authorList>
            <person name="Gaulin E."/>
        </authorList>
    </citation>
    <scope>NUCLEOTIDE SEQUENCE</scope>
    <source>
        <strain evidence="2">CBS 578.67</strain>
    </source>
</reference>
<dbReference type="Proteomes" id="UP000332933">
    <property type="component" value="Unassembled WGS sequence"/>
</dbReference>
<protein>
    <submittedName>
        <fullName evidence="3">Aste57867_23735 protein</fullName>
    </submittedName>
</protein>
<dbReference type="OrthoDB" id="75297at2759"/>
<feature type="region of interest" description="Disordered" evidence="1">
    <location>
        <begin position="57"/>
        <end position="104"/>
    </location>
</feature>
<sequence>MHDEPIVTFELKVLSWHFGTNEMDDTESWDIVRDLHFLFANDDELRDELSYVCDLLTDAPNDPPPAAVPRSIDDDGDDEAAVEPKAAPKRPRAPVVVPETGGTRQQREIRALREQVDLLKDELIEAKRQVSLSVDMSAWERAARDQLYAKSKSLQENEQLRAVVAEQATFIDDMMRVLRKKPRLTTLDVHSDAWRTYKLAAQTSLRTAAIHAIADRQYAQLQTAMIQAGIYNCDDDIVRSGPTHRPDGQVLVERVYHVTLAAPFRLIGSAVWNVTRGNHAGPLSDGAEETLEVLDPCTIYRSFTKTKGAHAAHSNMVYKYFVERAHETVVWRSVLEDALVPHMTDGTVHDEWGWLAVAPLTETSCRLSLLLQLVPEPLHDDATIESSVEEIMAVSAHIMDKYAFAHPPDAPGTFPGGPVKEDTEGMYLPFAKKTFVERGKRLEMALKEVIDAIVDEFQRTQTVACGNAS</sequence>
<evidence type="ECO:0000313" key="2">
    <source>
        <dbReference type="EMBL" id="KAF0684271.1"/>
    </source>
</evidence>
<organism evidence="3 4">
    <name type="scientific">Aphanomyces stellatus</name>
    <dbReference type="NCBI Taxonomy" id="120398"/>
    <lineage>
        <taxon>Eukaryota</taxon>
        <taxon>Sar</taxon>
        <taxon>Stramenopiles</taxon>
        <taxon>Oomycota</taxon>
        <taxon>Saprolegniomycetes</taxon>
        <taxon>Saprolegniales</taxon>
        <taxon>Verrucalvaceae</taxon>
        <taxon>Aphanomyces</taxon>
    </lineage>
</organism>
<evidence type="ECO:0000313" key="3">
    <source>
        <dbReference type="EMBL" id="VFU00380.1"/>
    </source>
</evidence>
<proteinExistence type="predicted"/>
<dbReference type="EMBL" id="CAADRA010007330">
    <property type="protein sequence ID" value="VFU00380.1"/>
    <property type="molecule type" value="Genomic_DNA"/>
</dbReference>
<dbReference type="EMBL" id="VJMH01007304">
    <property type="protein sequence ID" value="KAF0684271.1"/>
    <property type="molecule type" value="Genomic_DNA"/>
</dbReference>
<gene>
    <name evidence="3" type="primary">Aste57867_23735</name>
    <name evidence="2" type="ORF">As57867_023663</name>
    <name evidence="3" type="ORF">ASTE57867_23735</name>
</gene>
<reference evidence="3 4" key="1">
    <citation type="submission" date="2019-03" db="EMBL/GenBank/DDBJ databases">
        <authorList>
            <person name="Gaulin E."/>
            <person name="Dumas B."/>
        </authorList>
    </citation>
    <scope>NUCLEOTIDE SEQUENCE [LARGE SCALE GENOMIC DNA]</scope>
    <source>
        <strain evidence="3">CBS 568.67</strain>
    </source>
</reference>
<name>A0A485LQ51_9STRA</name>
<evidence type="ECO:0000256" key="1">
    <source>
        <dbReference type="SAM" id="MobiDB-lite"/>
    </source>
</evidence>
<accession>A0A485LQ51</accession>
<evidence type="ECO:0000313" key="4">
    <source>
        <dbReference type="Proteomes" id="UP000332933"/>
    </source>
</evidence>
<dbReference type="AlphaFoldDB" id="A0A485LQ51"/>
<keyword evidence="4" id="KW-1185">Reference proteome</keyword>